<evidence type="ECO:0000256" key="5">
    <source>
        <dbReference type="ARBA" id="ARBA00023002"/>
    </source>
</evidence>
<dbReference type="Gene3D" id="2.40.110.10">
    <property type="entry name" value="Butyryl-CoA Dehydrogenase, subunit A, domain 2"/>
    <property type="match status" value="1"/>
</dbReference>
<accession>A0A7G7MC26</accession>
<dbReference type="Gene3D" id="1.20.140.10">
    <property type="entry name" value="Butyryl-CoA Dehydrogenase, subunit A, domain 3"/>
    <property type="match status" value="1"/>
</dbReference>
<dbReference type="InterPro" id="IPR009100">
    <property type="entry name" value="AcylCoA_DH/oxidase_NM_dom_sf"/>
</dbReference>
<sequence length="384" mass="41183">MSFVETSEQSMIRETVAKIAGGFGHDYFVDITRRGEPALELWQALADAGFVAVNIPEEYGGGGQGITELAIVCEELAAAGCPMLVLIVSSGIAAPVIAQHGSAEQRQRWLPAMANGAKKMAFSITEPDAGLNTHKITTSAVRDGEDWRIRGTKYYASGIDEADQMLLVARTGVNEATGRSRLSLFVVDTDAPGLTRTVIPMELKVAEKQFFLHFDDVVVTPDRMIGAEGEGLRHVFTGLNPERITVAAVSAGIGRYALGKASRYANDRHVWDVPIGAHQGLAHPLAEAKIALELARLMTQKAGWLFDSGRDAGAASNMAKFAAADAGLRCLDAAIQIHGGNGMASEYGLADMWGMARLLRTAPVSREMILNYVSEHSLGLPRSY</sequence>
<dbReference type="Gene3D" id="1.10.540.10">
    <property type="entry name" value="Acyl-CoA dehydrogenase/oxidase, N-terminal domain"/>
    <property type="match status" value="1"/>
</dbReference>
<dbReference type="SUPFAM" id="SSF56645">
    <property type="entry name" value="Acyl-CoA dehydrogenase NM domain-like"/>
    <property type="match status" value="1"/>
</dbReference>
<reference evidence="10 11" key="1">
    <citation type="submission" date="2020-08" db="EMBL/GenBank/DDBJ databases">
        <authorList>
            <person name="Mo P."/>
        </authorList>
    </citation>
    <scope>NUCLEOTIDE SEQUENCE [LARGE SCALE GENOMIC DNA]</scope>
    <source>
        <strain evidence="10 11">CGMCC 4.1532</strain>
    </source>
</reference>
<dbReference type="Proteomes" id="UP000515728">
    <property type="component" value="Chromosome"/>
</dbReference>
<evidence type="ECO:0000259" key="8">
    <source>
        <dbReference type="Pfam" id="PF02770"/>
    </source>
</evidence>
<comment type="cofactor">
    <cofactor evidence="1 6">
        <name>FAD</name>
        <dbReference type="ChEBI" id="CHEBI:57692"/>
    </cofactor>
</comment>
<protein>
    <submittedName>
        <fullName evidence="10">Acyl-CoA/acyl-ACP dehydrogenase</fullName>
    </submittedName>
</protein>
<dbReference type="RefSeq" id="WP_185717099.1">
    <property type="nucleotide sequence ID" value="NZ_BAAAWI010000001.1"/>
</dbReference>
<name>A0A7G7MC26_9PSEU</name>
<dbReference type="GO" id="GO:0033539">
    <property type="term" value="P:fatty acid beta-oxidation using acyl-CoA dehydrogenase"/>
    <property type="evidence" value="ECO:0007669"/>
    <property type="project" value="TreeGrafter"/>
</dbReference>
<dbReference type="GO" id="GO:0003995">
    <property type="term" value="F:acyl-CoA dehydrogenase activity"/>
    <property type="evidence" value="ECO:0007669"/>
    <property type="project" value="TreeGrafter"/>
</dbReference>
<evidence type="ECO:0000259" key="9">
    <source>
        <dbReference type="Pfam" id="PF02771"/>
    </source>
</evidence>
<feature type="domain" description="Acyl-CoA dehydrogenase/oxidase C-terminal" evidence="7">
    <location>
        <begin position="229"/>
        <end position="374"/>
    </location>
</feature>
<keyword evidence="4 6" id="KW-0274">FAD</keyword>
<evidence type="ECO:0000256" key="3">
    <source>
        <dbReference type="ARBA" id="ARBA00022630"/>
    </source>
</evidence>
<evidence type="ECO:0000256" key="4">
    <source>
        <dbReference type="ARBA" id="ARBA00022827"/>
    </source>
</evidence>
<dbReference type="InterPro" id="IPR009075">
    <property type="entry name" value="AcylCo_DH/oxidase_C"/>
</dbReference>
<gene>
    <name evidence="10" type="ORF">H6H00_19070</name>
</gene>
<dbReference type="InterPro" id="IPR037069">
    <property type="entry name" value="AcylCoA_DH/ox_N_sf"/>
</dbReference>
<evidence type="ECO:0000256" key="1">
    <source>
        <dbReference type="ARBA" id="ARBA00001974"/>
    </source>
</evidence>
<dbReference type="GO" id="GO:0050660">
    <property type="term" value="F:flavin adenine dinucleotide binding"/>
    <property type="evidence" value="ECO:0007669"/>
    <property type="project" value="InterPro"/>
</dbReference>
<dbReference type="GO" id="GO:0005737">
    <property type="term" value="C:cytoplasm"/>
    <property type="evidence" value="ECO:0007669"/>
    <property type="project" value="TreeGrafter"/>
</dbReference>
<keyword evidence="3 6" id="KW-0285">Flavoprotein</keyword>
<dbReference type="InterPro" id="IPR050741">
    <property type="entry name" value="Acyl-CoA_dehydrogenase"/>
</dbReference>
<dbReference type="CDD" id="cd00567">
    <property type="entry name" value="ACAD"/>
    <property type="match status" value="1"/>
</dbReference>
<evidence type="ECO:0000256" key="6">
    <source>
        <dbReference type="RuleBase" id="RU362125"/>
    </source>
</evidence>
<dbReference type="Pfam" id="PF02770">
    <property type="entry name" value="Acyl-CoA_dh_M"/>
    <property type="match status" value="1"/>
</dbReference>
<proteinExistence type="inferred from homology"/>
<evidence type="ECO:0000259" key="7">
    <source>
        <dbReference type="Pfam" id="PF00441"/>
    </source>
</evidence>
<dbReference type="FunFam" id="1.20.140.10:FF:000012">
    <property type="entry name" value="Acyl-CoA dehydrogenase fadE12"/>
    <property type="match status" value="1"/>
</dbReference>
<keyword evidence="11" id="KW-1185">Reference proteome</keyword>
<dbReference type="InterPro" id="IPR036250">
    <property type="entry name" value="AcylCo_DH-like_C"/>
</dbReference>
<dbReference type="InterPro" id="IPR006091">
    <property type="entry name" value="Acyl-CoA_Oxase/DH_mid-dom"/>
</dbReference>
<evidence type="ECO:0000313" key="10">
    <source>
        <dbReference type="EMBL" id="QNG50337.1"/>
    </source>
</evidence>
<dbReference type="Pfam" id="PF00441">
    <property type="entry name" value="Acyl-CoA_dh_1"/>
    <property type="match status" value="1"/>
</dbReference>
<keyword evidence="5 6" id="KW-0560">Oxidoreductase</keyword>
<dbReference type="InterPro" id="IPR013786">
    <property type="entry name" value="AcylCoA_DH/ox_N"/>
</dbReference>
<evidence type="ECO:0000313" key="11">
    <source>
        <dbReference type="Proteomes" id="UP000515728"/>
    </source>
</evidence>
<dbReference type="PANTHER" id="PTHR48083">
    <property type="entry name" value="MEDIUM-CHAIN SPECIFIC ACYL-COA DEHYDROGENASE, MITOCHONDRIAL-RELATED"/>
    <property type="match status" value="1"/>
</dbReference>
<dbReference type="PANTHER" id="PTHR48083:SF1">
    <property type="entry name" value="DEHYDROGENASE, PUTATIVE (AFU_ORTHOLOGUE AFUA_7G06510)-RELATED"/>
    <property type="match status" value="1"/>
</dbReference>
<comment type="similarity">
    <text evidence="2 6">Belongs to the acyl-CoA dehydrogenase family.</text>
</comment>
<dbReference type="InterPro" id="IPR046373">
    <property type="entry name" value="Acyl-CoA_Oxase/DH_mid-dom_sf"/>
</dbReference>
<organism evidence="10 11">
    <name type="scientific">Pseudonocardia petroleophila</name>
    <dbReference type="NCBI Taxonomy" id="37331"/>
    <lineage>
        <taxon>Bacteria</taxon>
        <taxon>Bacillati</taxon>
        <taxon>Actinomycetota</taxon>
        <taxon>Actinomycetes</taxon>
        <taxon>Pseudonocardiales</taxon>
        <taxon>Pseudonocardiaceae</taxon>
        <taxon>Pseudonocardia</taxon>
    </lineage>
</organism>
<dbReference type="KEGG" id="ppel:H6H00_19070"/>
<feature type="domain" description="Acyl-CoA oxidase/dehydrogenase middle" evidence="8">
    <location>
        <begin position="121"/>
        <end position="200"/>
    </location>
</feature>
<dbReference type="Pfam" id="PF02771">
    <property type="entry name" value="Acyl-CoA_dh_N"/>
    <property type="match status" value="1"/>
</dbReference>
<evidence type="ECO:0000256" key="2">
    <source>
        <dbReference type="ARBA" id="ARBA00009347"/>
    </source>
</evidence>
<dbReference type="EMBL" id="CP060131">
    <property type="protein sequence ID" value="QNG50337.1"/>
    <property type="molecule type" value="Genomic_DNA"/>
</dbReference>
<dbReference type="AlphaFoldDB" id="A0A7G7MC26"/>
<dbReference type="SUPFAM" id="SSF47203">
    <property type="entry name" value="Acyl-CoA dehydrogenase C-terminal domain-like"/>
    <property type="match status" value="1"/>
</dbReference>
<feature type="domain" description="Acyl-CoA dehydrogenase/oxidase N-terminal" evidence="9">
    <location>
        <begin position="6"/>
        <end position="116"/>
    </location>
</feature>